<dbReference type="Gene3D" id="3.40.50.720">
    <property type="entry name" value="NAD(P)-binding Rossmann-like Domain"/>
    <property type="match status" value="1"/>
</dbReference>
<evidence type="ECO:0000259" key="1">
    <source>
        <dbReference type="Pfam" id="PF03435"/>
    </source>
</evidence>
<keyword evidence="3" id="KW-1185">Reference proteome</keyword>
<gene>
    <name evidence="2" type="ORF">DFP98_1475</name>
</gene>
<evidence type="ECO:0000313" key="2">
    <source>
        <dbReference type="EMBL" id="RED54643.1"/>
    </source>
</evidence>
<dbReference type="EMBL" id="QRDZ01000047">
    <property type="protein sequence ID" value="RED54643.1"/>
    <property type="molecule type" value="Genomic_DNA"/>
</dbReference>
<dbReference type="Proteomes" id="UP000256977">
    <property type="component" value="Unassembled WGS sequence"/>
</dbReference>
<dbReference type="RefSeq" id="WP_116065397.1">
    <property type="nucleotide sequence ID" value="NZ_QRDZ01000047.1"/>
</dbReference>
<dbReference type="PANTHER" id="PTHR43796">
    <property type="entry name" value="CARBOXYNORSPERMIDINE SYNTHASE"/>
    <property type="match status" value="1"/>
</dbReference>
<dbReference type="InterPro" id="IPR036291">
    <property type="entry name" value="NAD(P)-bd_dom_sf"/>
</dbReference>
<dbReference type="SUPFAM" id="SSF51735">
    <property type="entry name" value="NAD(P)-binding Rossmann-fold domains"/>
    <property type="match status" value="1"/>
</dbReference>
<feature type="domain" description="Saccharopine dehydrogenase NADP binding" evidence="1">
    <location>
        <begin position="6"/>
        <end position="124"/>
    </location>
</feature>
<proteinExistence type="predicted"/>
<sequence>MDKDRIVVVGGYGAVGSIVCRELGHRFPGKVYAAGRSLERAEQLSRETEGRVLPMQLDISRPVDPKLLEGVKLVVMCLDQKDVSFVRTCLLSGAHYIDVSANISFQAQVEALQKEAERGGATAVMNVGLAPGVTNLLALEACRRLDRTEAIEITILLGLGDRHGKAALEWTVDNLGTRFEIIKKGRSETVGSFTDARLADFRGAIGRRSAYRFPFSDQRSLPSTLGVPDISTRLCLDPAFITAFLAGFRKLGLHRLLRLKPLRAAAIACFGRVHLGSERFAVQVEAVGEKDGRMAAAVYRLQGRRQSELTAFCALDVSEAVCGSTMPAGVFSIEQLLDWKRMSRLSREELEVEIRS</sequence>
<accession>A0A3D9HYT3</accession>
<dbReference type="AlphaFoldDB" id="A0A3D9HYT3"/>
<reference evidence="2 3" key="1">
    <citation type="submission" date="2018-07" db="EMBL/GenBank/DDBJ databases">
        <title>Genomic Encyclopedia of Type Strains, Phase III (KMG-III): the genomes of soil and plant-associated and newly described type strains.</title>
        <authorList>
            <person name="Whitman W."/>
        </authorList>
    </citation>
    <scope>NUCLEOTIDE SEQUENCE [LARGE SCALE GENOMIC DNA]</scope>
    <source>
        <strain evidence="2 3">CECT 7287</strain>
    </source>
</reference>
<comment type="caution">
    <text evidence="2">The sequence shown here is derived from an EMBL/GenBank/DDBJ whole genome shotgun (WGS) entry which is preliminary data.</text>
</comment>
<dbReference type="InterPro" id="IPR005097">
    <property type="entry name" value="Sacchrp_dh_NADP-bd"/>
</dbReference>
<dbReference type="OrthoDB" id="1910498at2"/>
<evidence type="ECO:0000313" key="3">
    <source>
        <dbReference type="Proteomes" id="UP000256977"/>
    </source>
</evidence>
<dbReference type="Pfam" id="PF03435">
    <property type="entry name" value="Sacchrp_dh_NADP"/>
    <property type="match status" value="1"/>
</dbReference>
<organism evidence="2 3">
    <name type="scientific">Cohnella phaseoli</name>
    <dbReference type="NCBI Taxonomy" id="456490"/>
    <lineage>
        <taxon>Bacteria</taxon>
        <taxon>Bacillati</taxon>
        <taxon>Bacillota</taxon>
        <taxon>Bacilli</taxon>
        <taxon>Bacillales</taxon>
        <taxon>Paenibacillaceae</taxon>
        <taxon>Cohnella</taxon>
    </lineage>
</organism>
<dbReference type="Gene3D" id="3.30.360.10">
    <property type="entry name" value="Dihydrodipicolinate Reductase, domain 2"/>
    <property type="match status" value="1"/>
</dbReference>
<dbReference type="PANTHER" id="PTHR43796:SF2">
    <property type="entry name" value="CARBOXYNORSPERMIDINE SYNTHASE"/>
    <property type="match status" value="1"/>
</dbReference>
<protein>
    <submittedName>
        <fullName evidence="2">Saccharopine dehydrogenase-like NADP-dependent oxidoreductase</fullName>
    </submittedName>
</protein>
<name>A0A3D9HYT3_9BACL</name>